<evidence type="ECO:0000256" key="1">
    <source>
        <dbReference type="ARBA" id="ARBA00001947"/>
    </source>
</evidence>
<dbReference type="RefSeq" id="WP_132952970.1">
    <property type="nucleotide sequence ID" value="NZ_CP091507.1"/>
</dbReference>
<evidence type="ECO:0000256" key="6">
    <source>
        <dbReference type="RuleBase" id="RU361277"/>
    </source>
</evidence>
<dbReference type="SUPFAM" id="SSF50129">
    <property type="entry name" value="GroES-like"/>
    <property type="match status" value="1"/>
</dbReference>
<dbReference type="InterPro" id="IPR013154">
    <property type="entry name" value="ADH-like_N"/>
</dbReference>
<evidence type="ECO:0000256" key="5">
    <source>
        <dbReference type="ARBA" id="ARBA00023027"/>
    </source>
</evidence>
<dbReference type="KEGG" id="usu:LVJ78_07330"/>
<feature type="domain" description="Enoyl reductase (ER)" evidence="7">
    <location>
        <begin position="19"/>
        <end position="359"/>
    </location>
</feature>
<keyword evidence="10" id="KW-1185">Reference proteome</keyword>
<dbReference type="Proteomes" id="UP000829756">
    <property type="component" value="Chromosome"/>
</dbReference>
<protein>
    <submittedName>
        <fullName evidence="8">Aryl-alcohol dehydrogenase</fullName>
    </submittedName>
    <submittedName>
        <fullName evidence="9">NAD(P)-dependent alcohol dehydrogenase</fullName>
    </submittedName>
</protein>
<dbReference type="InterPro" id="IPR020843">
    <property type="entry name" value="ER"/>
</dbReference>
<evidence type="ECO:0000313" key="11">
    <source>
        <dbReference type="Proteomes" id="UP000829756"/>
    </source>
</evidence>
<dbReference type="InterPro" id="IPR011032">
    <property type="entry name" value="GroES-like_sf"/>
</dbReference>
<dbReference type="CDD" id="cd08278">
    <property type="entry name" value="benzyl_alcohol_DH"/>
    <property type="match status" value="1"/>
</dbReference>
<dbReference type="AlphaFoldDB" id="A0AAE9KHU4"/>
<comment type="similarity">
    <text evidence="6">Belongs to the zinc-containing alcohol dehydrogenase family.</text>
</comment>
<dbReference type="InterPro" id="IPR002328">
    <property type="entry name" value="ADH_Zn_CS"/>
</dbReference>
<dbReference type="InterPro" id="IPR036291">
    <property type="entry name" value="NAD(P)-bd_dom_sf"/>
</dbReference>
<dbReference type="EMBL" id="SLXE01000005">
    <property type="protein sequence ID" value="TCP07892.1"/>
    <property type="molecule type" value="Genomic_DNA"/>
</dbReference>
<accession>A0AAE9KHU4</accession>
<keyword evidence="3 6" id="KW-0862">Zinc</keyword>
<dbReference type="Proteomes" id="UP000294721">
    <property type="component" value="Unassembled WGS sequence"/>
</dbReference>
<dbReference type="InterPro" id="IPR013149">
    <property type="entry name" value="ADH-like_C"/>
</dbReference>
<evidence type="ECO:0000256" key="3">
    <source>
        <dbReference type="ARBA" id="ARBA00022833"/>
    </source>
</evidence>
<dbReference type="SUPFAM" id="SSF51735">
    <property type="entry name" value="NAD(P)-binding Rossmann-fold domains"/>
    <property type="match status" value="1"/>
</dbReference>
<evidence type="ECO:0000313" key="9">
    <source>
        <dbReference type="EMBL" id="UOO78528.1"/>
    </source>
</evidence>
<dbReference type="GO" id="GO:0046294">
    <property type="term" value="P:formaldehyde catabolic process"/>
    <property type="evidence" value="ECO:0007669"/>
    <property type="project" value="TreeGrafter"/>
</dbReference>
<dbReference type="Gene3D" id="3.40.50.720">
    <property type="entry name" value="NAD(P)-binding Rossmann-like Domain"/>
    <property type="match status" value="1"/>
</dbReference>
<evidence type="ECO:0000256" key="4">
    <source>
        <dbReference type="ARBA" id="ARBA00023002"/>
    </source>
</evidence>
<dbReference type="Pfam" id="PF00107">
    <property type="entry name" value="ADH_zinc_N"/>
    <property type="match status" value="1"/>
</dbReference>
<dbReference type="Gene3D" id="3.90.180.10">
    <property type="entry name" value="Medium-chain alcohol dehydrogenases, catalytic domain"/>
    <property type="match status" value="1"/>
</dbReference>
<evidence type="ECO:0000259" key="7">
    <source>
        <dbReference type="SMART" id="SM00829"/>
    </source>
</evidence>
<organism evidence="9 11">
    <name type="scientific">Uruburuella suis</name>
    <dbReference type="NCBI Taxonomy" id="252130"/>
    <lineage>
        <taxon>Bacteria</taxon>
        <taxon>Pseudomonadati</taxon>
        <taxon>Pseudomonadota</taxon>
        <taxon>Betaproteobacteria</taxon>
        <taxon>Neisseriales</taxon>
        <taxon>Neisseriaceae</taxon>
        <taxon>Uruburuella</taxon>
    </lineage>
</organism>
<reference evidence="9" key="3">
    <citation type="journal article" date="2022" name="Res Sq">
        <title>Evolution of multicellular longitudinally dividing oral cavity symbionts (Neisseriaceae).</title>
        <authorList>
            <person name="Nyongesa S."/>
            <person name="Weber P."/>
            <person name="Bernet E."/>
            <person name="Pullido F."/>
            <person name="Nieckarz M."/>
            <person name="Delaby M."/>
            <person name="Nieves C."/>
            <person name="Viehboeck T."/>
            <person name="Krause N."/>
            <person name="Rivera-Millot A."/>
            <person name="Nakamura A."/>
            <person name="Vischer N."/>
            <person name="VanNieuwenhze M."/>
            <person name="Brun Y."/>
            <person name="Cava F."/>
            <person name="Bulgheresi S."/>
            <person name="Veyrier F."/>
        </authorList>
    </citation>
    <scope>NUCLEOTIDE SEQUENCE</scope>
    <source>
        <strain evidence="9">1258/02</strain>
    </source>
</reference>
<evidence type="ECO:0000313" key="8">
    <source>
        <dbReference type="EMBL" id="TCP07892.1"/>
    </source>
</evidence>
<dbReference type="Pfam" id="PF08240">
    <property type="entry name" value="ADH_N"/>
    <property type="match status" value="1"/>
</dbReference>
<dbReference type="EMBL" id="CP091507">
    <property type="protein sequence ID" value="UOO78528.1"/>
    <property type="molecule type" value="Genomic_DNA"/>
</dbReference>
<dbReference type="PANTHER" id="PTHR43880">
    <property type="entry name" value="ALCOHOL DEHYDROGENASE"/>
    <property type="match status" value="1"/>
</dbReference>
<dbReference type="PANTHER" id="PTHR43880:SF12">
    <property type="entry name" value="ALCOHOL DEHYDROGENASE CLASS-3"/>
    <property type="match status" value="1"/>
</dbReference>
<reference evidence="9" key="2">
    <citation type="submission" date="2021-12" db="EMBL/GenBank/DDBJ databases">
        <authorList>
            <person name="Veyrier F.J."/>
        </authorList>
    </citation>
    <scope>NUCLEOTIDE SEQUENCE</scope>
    <source>
        <strain evidence="9">1258/02</strain>
    </source>
</reference>
<keyword evidence="2 6" id="KW-0479">Metal-binding</keyword>
<keyword evidence="4" id="KW-0560">Oxidoreductase</keyword>
<sequence>MSQTTPLQNITAAVTPGKGADFVLTPLKIRRPQRDEVLVKIVATGMCHTDLIVRDQYYPVPLPSVLGHEGAGIVEAVGPEVRALQAGDHVVLSYGHCGICKQCVSGRPAYCAEFFGRNFSGADEQGGHAVCSHDHSDMHDHFFAQSSFASYAISRESNAVKVDAGAPLEYLGPLGCGIQTGAGSVMNVLKVPPAASFATWGAGAVGLSALLAAKFCGAATLIAVDIDESRLALARDLGATHTVNSKNEDAVAAVKAITHGGVDFALESTGRPEVLKHGVDALGTLGKIAVVGAPALGTTAQFDVNDLLLGGKTIVGVVEGSSVPKVFIPELVDLFMQGKFPFDKLIKFYDFKDINQAAIDSQKGITLKPVIKIADSHSD</sequence>
<proteinExistence type="inferred from homology"/>
<dbReference type="FunFam" id="3.40.50.720:FF:000003">
    <property type="entry name" value="S-(hydroxymethyl)glutathione dehydrogenase"/>
    <property type="match status" value="1"/>
</dbReference>
<dbReference type="SMART" id="SM00829">
    <property type="entry name" value="PKS_ER"/>
    <property type="match status" value="1"/>
</dbReference>
<dbReference type="GO" id="GO:0051903">
    <property type="term" value="F:S-(hydroxymethyl)glutathione dehydrogenase [NAD(P)+] activity"/>
    <property type="evidence" value="ECO:0007669"/>
    <property type="project" value="TreeGrafter"/>
</dbReference>
<keyword evidence="5" id="KW-0520">NAD</keyword>
<comment type="cofactor">
    <cofactor evidence="1 6">
        <name>Zn(2+)</name>
        <dbReference type="ChEBI" id="CHEBI:29105"/>
    </cofactor>
</comment>
<reference evidence="8 10" key="1">
    <citation type="submission" date="2019-03" db="EMBL/GenBank/DDBJ databases">
        <title>Genomic Encyclopedia of Type Strains, Phase IV (KMG-IV): sequencing the most valuable type-strain genomes for metagenomic binning, comparative biology and taxonomic classification.</title>
        <authorList>
            <person name="Goeker M."/>
        </authorList>
    </citation>
    <scope>NUCLEOTIDE SEQUENCE [LARGE SCALE GENOMIC DNA]</scope>
    <source>
        <strain evidence="8 10">DSM 17474</strain>
    </source>
</reference>
<dbReference type="GO" id="GO:0008270">
    <property type="term" value="F:zinc ion binding"/>
    <property type="evidence" value="ECO:0007669"/>
    <property type="project" value="InterPro"/>
</dbReference>
<dbReference type="GO" id="GO:0005829">
    <property type="term" value="C:cytosol"/>
    <property type="evidence" value="ECO:0007669"/>
    <property type="project" value="TreeGrafter"/>
</dbReference>
<gene>
    <name evidence="8" type="ORF">EV680_10513</name>
    <name evidence="9" type="ORF">LVJ78_07330</name>
</gene>
<evidence type="ECO:0000256" key="2">
    <source>
        <dbReference type="ARBA" id="ARBA00022723"/>
    </source>
</evidence>
<evidence type="ECO:0000313" key="10">
    <source>
        <dbReference type="Proteomes" id="UP000294721"/>
    </source>
</evidence>
<name>A0AAE9KHU4_9NEIS</name>
<dbReference type="PROSITE" id="PS00059">
    <property type="entry name" value="ADH_ZINC"/>
    <property type="match status" value="1"/>
</dbReference>